<dbReference type="PANTHER" id="PTHR31769">
    <property type="entry name" value="OS07G0462200 PROTEIN-RELATED"/>
    <property type="match status" value="1"/>
</dbReference>
<keyword evidence="3" id="KW-0732">Signal</keyword>
<reference evidence="8" key="1">
    <citation type="submission" date="2021-08" db="EMBL/GenBank/DDBJ databases">
        <title>WGS assembly of Ceratopteris richardii.</title>
        <authorList>
            <person name="Marchant D.B."/>
            <person name="Chen G."/>
            <person name="Jenkins J."/>
            <person name="Shu S."/>
            <person name="Leebens-Mack J."/>
            <person name="Grimwood J."/>
            <person name="Schmutz J."/>
            <person name="Soltis P."/>
            <person name="Soltis D."/>
            <person name="Chen Z.-H."/>
        </authorList>
    </citation>
    <scope>NUCLEOTIDE SEQUENCE</scope>
    <source>
        <strain evidence="8">Whitten #5841</strain>
        <tissue evidence="8">Leaf</tissue>
    </source>
</reference>
<feature type="transmembrane region" description="Helical" evidence="7">
    <location>
        <begin position="6"/>
        <end position="25"/>
    </location>
</feature>
<evidence type="ECO:0000256" key="1">
    <source>
        <dbReference type="ARBA" id="ARBA00004127"/>
    </source>
</evidence>
<feature type="transmembrane region" description="Helical" evidence="7">
    <location>
        <begin position="90"/>
        <end position="115"/>
    </location>
</feature>
<accession>A0A8T2SUR8</accession>
<dbReference type="AlphaFoldDB" id="A0A8T2SUR8"/>
<evidence type="ECO:0000256" key="3">
    <source>
        <dbReference type="ARBA" id="ARBA00022729"/>
    </source>
</evidence>
<evidence type="ECO:0008006" key="10">
    <source>
        <dbReference type="Google" id="ProtNLM"/>
    </source>
</evidence>
<feature type="transmembrane region" description="Helical" evidence="7">
    <location>
        <begin position="142"/>
        <end position="161"/>
    </location>
</feature>
<protein>
    <recommendedName>
        <fullName evidence="10">Fiber protein Fb34</fullName>
    </recommendedName>
</protein>
<dbReference type="Pfam" id="PF06749">
    <property type="entry name" value="DUF1218"/>
    <property type="match status" value="1"/>
</dbReference>
<keyword evidence="2 7" id="KW-0812">Transmembrane</keyword>
<keyword evidence="5 7" id="KW-0472">Membrane</keyword>
<keyword evidence="4 7" id="KW-1133">Transmembrane helix</keyword>
<dbReference type="Proteomes" id="UP000825935">
    <property type="component" value="Chromosome 18"/>
</dbReference>
<dbReference type="OrthoDB" id="2015495at2759"/>
<comment type="subcellular location">
    <subcellularLocation>
        <location evidence="1">Endomembrane system</location>
        <topology evidence="1">Multi-pass membrane protein</topology>
    </subcellularLocation>
</comment>
<dbReference type="OMA" id="CKEVRRS"/>
<gene>
    <name evidence="8" type="ORF">KP509_18G075100</name>
</gene>
<evidence type="ECO:0000256" key="2">
    <source>
        <dbReference type="ARBA" id="ARBA00022692"/>
    </source>
</evidence>
<dbReference type="InterPro" id="IPR052222">
    <property type="entry name" value="DESIGUAL"/>
</dbReference>
<evidence type="ECO:0000313" key="9">
    <source>
        <dbReference type="Proteomes" id="UP000825935"/>
    </source>
</evidence>
<evidence type="ECO:0000256" key="7">
    <source>
        <dbReference type="SAM" id="Phobius"/>
    </source>
</evidence>
<organism evidence="8 9">
    <name type="scientific">Ceratopteris richardii</name>
    <name type="common">Triangle waterfern</name>
    <dbReference type="NCBI Taxonomy" id="49495"/>
    <lineage>
        <taxon>Eukaryota</taxon>
        <taxon>Viridiplantae</taxon>
        <taxon>Streptophyta</taxon>
        <taxon>Embryophyta</taxon>
        <taxon>Tracheophyta</taxon>
        <taxon>Polypodiopsida</taxon>
        <taxon>Polypodiidae</taxon>
        <taxon>Polypodiales</taxon>
        <taxon>Pteridineae</taxon>
        <taxon>Pteridaceae</taxon>
        <taxon>Parkerioideae</taxon>
        <taxon>Ceratopteris</taxon>
    </lineage>
</organism>
<comment type="caution">
    <text evidence="8">The sequence shown here is derived from an EMBL/GenBank/DDBJ whole genome shotgun (WGS) entry which is preliminary data.</text>
</comment>
<dbReference type="GO" id="GO:0012505">
    <property type="term" value="C:endomembrane system"/>
    <property type="evidence" value="ECO:0007669"/>
    <property type="project" value="UniProtKB-SubCell"/>
</dbReference>
<evidence type="ECO:0000256" key="5">
    <source>
        <dbReference type="ARBA" id="ARBA00023136"/>
    </source>
</evidence>
<sequence length="188" mass="20437">MATIILTIFAIFLIDLIAFALGLAAEQRRAPGTYESISNAATQWCRYSSDLVTGLAAGAFGFLFLSQLLVTSTTRCLCFGSSLKPGAARLGALIFCILNWITFIGAEACLLAGAVKDAKHIRYFSSTFGKEISCEAIRKDTFVAGVVLVVVTCIFSILYYLCYVTSQEAFGRVRFDKIEDGVSMSHYS</sequence>
<dbReference type="EMBL" id="CM035423">
    <property type="protein sequence ID" value="KAH7366358.1"/>
    <property type="molecule type" value="Genomic_DNA"/>
</dbReference>
<evidence type="ECO:0000256" key="4">
    <source>
        <dbReference type="ARBA" id="ARBA00022989"/>
    </source>
</evidence>
<comment type="similarity">
    <text evidence="6">Belongs to the DESIGUAL family.</text>
</comment>
<feature type="transmembrane region" description="Helical" evidence="7">
    <location>
        <begin position="51"/>
        <end position="70"/>
    </location>
</feature>
<dbReference type="InterPro" id="IPR009606">
    <property type="entry name" value="DEAL/Modifying_wall_lignin1/2"/>
</dbReference>
<name>A0A8T2SUR8_CERRI</name>
<keyword evidence="9" id="KW-1185">Reference proteome</keyword>
<proteinExistence type="inferred from homology"/>
<evidence type="ECO:0000313" key="8">
    <source>
        <dbReference type="EMBL" id="KAH7366358.1"/>
    </source>
</evidence>
<evidence type="ECO:0000256" key="6">
    <source>
        <dbReference type="ARBA" id="ARBA00029467"/>
    </source>
</evidence>